<accession>A0A7W8MRV1</accession>
<evidence type="ECO:0000256" key="3">
    <source>
        <dbReference type="ARBA" id="ARBA00023159"/>
    </source>
</evidence>
<dbReference type="EMBL" id="JACHDY010000002">
    <property type="protein sequence ID" value="MBB5317215.1"/>
    <property type="molecule type" value="Genomic_DNA"/>
</dbReference>
<dbReference type="InterPro" id="IPR018062">
    <property type="entry name" value="HTH_AraC-typ_CS"/>
</dbReference>
<dbReference type="GO" id="GO:0043565">
    <property type="term" value="F:sequence-specific DNA binding"/>
    <property type="evidence" value="ECO:0007669"/>
    <property type="project" value="InterPro"/>
</dbReference>
<keyword evidence="4" id="KW-0804">Transcription</keyword>
<dbReference type="InterPro" id="IPR050204">
    <property type="entry name" value="AraC_XylS_family_regulators"/>
</dbReference>
<keyword evidence="2" id="KW-0238">DNA-binding</keyword>
<protein>
    <submittedName>
        <fullName evidence="6">AraC-like DNA-binding protein</fullName>
    </submittedName>
</protein>
<keyword evidence="7" id="KW-1185">Reference proteome</keyword>
<dbReference type="AlphaFoldDB" id="A0A7W8MRV1"/>
<keyword evidence="3" id="KW-0010">Activator</keyword>
<evidence type="ECO:0000256" key="4">
    <source>
        <dbReference type="ARBA" id="ARBA00023163"/>
    </source>
</evidence>
<dbReference type="Proteomes" id="UP000568106">
    <property type="component" value="Unassembled WGS sequence"/>
</dbReference>
<dbReference type="PANTHER" id="PTHR46796:SF7">
    <property type="entry name" value="ARAC FAMILY TRANSCRIPTIONAL REGULATOR"/>
    <property type="match status" value="1"/>
</dbReference>
<evidence type="ECO:0000313" key="7">
    <source>
        <dbReference type="Proteomes" id="UP000568106"/>
    </source>
</evidence>
<dbReference type="InterPro" id="IPR037923">
    <property type="entry name" value="HTH-like"/>
</dbReference>
<dbReference type="InterPro" id="IPR009057">
    <property type="entry name" value="Homeodomain-like_sf"/>
</dbReference>
<dbReference type="PROSITE" id="PS01124">
    <property type="entry name" value="HTH_ARAC_FAMILY_2"/>
    <property type="match status" value="1"/>
</dbReference>
<organism evidence="6 7">
    <name type="scientific">Tunturiibacter empetritectus</name>
    <dbReference type="NCBI Taxonomy" id="3069691"/>
    <lineage>
        <taxon>Bacteria</taxon>
        <taxon>Pseudomonadati</taxon>
        <taxon>Acidobacteriota</taxon>
        <taxon>Terriglobia</taxon>
        <taxon>Terriglobales</taxon>
        <taxon>Acidobacteriaceae</taxon>
        <taxon>Tunturiibacter</taxon>
    </lineage>
</organism>
<evidence type="ECO:0000313" key="6">
    <source>
        <dbReference type="EMBL" id="MBB5317215.1"/>
    </source>
</evidence>
<reference evidence="6" key="1">
    <citation type="submission" date="2020-08" db="EMBL/GenBank/DDBJ databases">
        <title>Genomic Encyclopedia of Type Strains, Phase IV (KMG-V): Genome sequencing to study the core and pangenomes of soil and plant-associated prokaryotes.</title>
        <authorList>
            <person name="Whitman W."/>
        </authorList>
    </citation>
    <scope>NUCLEOTIDE SEQUENCE [LARGE SCALE GENOMIC DNA]</scope>
    <source>
        <strain evidence="6">M8UP27</strain>
    </source>
</reference>
<dbReference type="InterPro" id="IPR032783">
    <property type="entry name" value="AraC_lig"/>
</dbReference>
<evidence type="ECO:0000256" key="1">
    <source>
        <dbReference type="ARBA" id="ARBA00023015"/>
    </source>
</evidence>
<dbReference type="GO" id="GO:0003700">
    <property type="term" value="F:DNA-binding transcription factor activity"/>
    <property type="evidence" value="ECO:0007669"/>
    <property type="project" value="InterPro"/>
</dbReference>
<dbReference type="InterPro" id="IPR018060">
    <property type="entry name" value="HTH_AraC"/>
</dbReference>
<gene>
    <name evidence="6" type="ORF">HDF09_001884</name>
</gene>
<dbReference type="SUPFAM" id="SSF46689">
    <property type="entry name" value="Homeodomain-like"/>
    <property type="match status" value="2"/>
</dbReference>
<sequence length="280" mass="31078">MDRLAPFFEQFTLSARMFYSGAFCGISPNLDEQAGYLHVLKEGRLTIAHPNARPIVVDTPSIVFLPRPHEHRLHASEEERTELICATVEFGTGMLNPLTASFPEPFVVPLDALPELAPTLELLFSESSSDYPGRQTALDRLFEYVLVLLFRSAMNAHLVDSGVLLGLSDDRLSKAIGAMHKQPEISWSLEQLAQISGMSRARFAAHFRKVVGITPFDYLTNWRLGVAQTMLRKGSSLKLIATAVGYTNATALTRVFTRRLGMSPSDWLTRSKPGTVKNQS</sequence>
<evidence type="ECO:0000259" key="5">
    <source>
        <dbReference type="PROSITE" id="PS01124"/>
    </source>
</evidence>
<dbReference type="SMART" id="SM00342">
    <property type="entry name" value="HTH_ARAC"/>
    <property type="match status" value="1"/>
</dbReference>
<feature type="domain" description="HTH araC/xylS-type" evidence="5">
    <location>
        <begin position="170"/>
        <end position="270"/>
    </location>
</feature>
<evidence type="ECO:0000256" key="2">
    <source>
        <dbReference type="ARBA" id="ARBA00023125"/>
    </source>
</evidence>
<dbReference type="Pfam" id="PF12833">
    <property type="entry name" value="HTH_18"/>
    <property type="match status" value="1"/>
</dbReference>
<comment type="caution">
    <text evidence="6">The sequence shown here is derived from an EMBL/GenBank/DDBJ whole genome shotgun (WGS) entry which is preliminary data.</text>
</comment>
<keyword evidence="1" id="KW-0805">Transcription regulation</keyword>
<dbReference type="PROSITE" id="PS00041">
    <property type="entry name" value="HTH_ARAC_FAMILY_1"/>
    <property type="match status" value="1"/>
</dbReference>
<name>A0A7W8MRV1_9BACT</name>
<dbReference type="Pfam" id="PF12852">
    <property type="entry name" value="Cupin_6"/>
    <property type="match status" value="1"/>
</dbReference>
<proteinExistence type="predicted"/>
<dbReference type="Gene3D" id="1.10.10.60">
    <property type="entry name" value="Homeodomain-like"/>
    <property type="match status" value="2"/>
</dbReference>
<dbReference type="PANTHER" id="PTHR46796">
    <property type="entry name" value="HTH-TYPE TRANSCRIPTIONAL ACTIVATOR RHAS-RELATED"/>
    <property type="match status" value="1"/>
</dbReference>
<dbReference type="SUPFAM" id="SSF51215">
    <property type="entry name" value="Regulatory protein AraC"/>
    <property type="match status" value="1"/>
</dbReference>